<dbReference type="InterPro" id="IPR046342">
    <property type="entry name" value="CBS_dom_sf"/>
</dbReference>
<evidence type="ECO:0000313" key="15">
    <source>
        <dbReference type="Proteomes" id="UP000621307"/>
    </source>
</evidence>
<dbReference type="SUPFAM" id="SSF56176">
    <property type="entry name" value="FAD-binding/transporter-associated domain-like"/>
    <property type="match status" value="1"/>
</dbReference>
<keyword evidence="8 10" id="KW-0472">Membrane</keyword>
<feature type="transmembrane region" description="Helical" evidence="11">
    <location>
        <begin position="104"/>
        <end position="124"/>
    </location>
</feature>
<evidence type="ECO:0000256" key="7">
    <source>
        <dbReference type="ARBA" id="ARBA00023122"/>
    </source>
</evidence>
<proteinExistence type="inferred from homology"/>
<dbReference type="Pfam" id="PF01595">
    <property type="entry name" value="CNNM"/>
    <property type="match status" value="1"/>
</dbReference>
<feature type="domain" description="CBS" evidence="12">
    <location>
        <begin position="284"/>
        <end position="340"/>
    </location>
</feature>
<evidence type="ECO:0000256" key="1">
    <source>
        <dbReference type="ARBA" id="ARBA00004651"/>
    </source>
</evidence>
<dbReference type="PANTHER" id="PTHR43099">
    <property type="entry name" value="UPF0053 PROTEIN YRKA"/>
    <property type="match status" value="1"/>
</dbReference>
<dbReference type="Gene3D" id="3.10.580.10">
    <property type="entry name" value="CBS-domain"/>
    <property type="match status" value="1"/>
</dbReference>
<keyword evidence="15" id="KW-1185">Reference proteome</keyword>
<dbReference type="InterPro" id="IPR002550">
    <property type="entry name" value="CNNM"/>
</dbReference>
<feature type="transmembrane region" description="Helical" evidence="11">
    <location>
        <begin position="60"/>
        <end position="84"/>
    </location>
</feature>
<keyword evidence="5" id="KW-0677">Repeat</keyword>
<dbReference type="SMART" id="SM00116">
    <property type="entry name" value="CBS"/>
    <property type="match status" value="2"/>
</dbReference>
<dbReference type="InterPro" id="IPR044751">
    <property type="entry name" value="Ion_transp-like_CBS"/>
</dbReference>
<keyword evidence="7 9" id="KW-0129">CBS domain</keyword>
<dbReference type="CDD" id="cd04590">
    <property type="entry name" value="CBS_pair_CorC_HlyC_assoc"/>
    <property type="match status" value="1"/>
</dbReference>
<gene>
    <name evidence="14" type="ORF">H6G14_01970</name>
</gene>
<organism evidence="14 15">
    <name type="scientific">Nostoc parmelioides FACHB-3921</name>
    <dbReference type="NCBI Taxonomy" id="2692909"/>
    <lineage>
        <taxon>Bacteria</taxon>
        <taxon>Bacillati</taxon>
        <taxon>Cyanobacteriota</taxon>
        <taxon>Cyanophyceae</taxon>
        <taxon>Nostocales</taxon>
        <taxon>Nostocaceae</taxon>
        <taxon>Nostoc</taxon>
    </lineage>
</organism>
<reference evidence="14 15" key="1">
    <citation type="journal article" date="2020" name="ISME J.">
        <title>Comparative genomics reveals insights into cyanobacterial evolution and habitat adaptation.</title>
        <authorList>
            <person name="Chen M.Y."/>
            <person name="Teng W.K."/>
            <person name="Zhao L."/>
            <person name="Hu C.X."/>
            <person name="Zhou Y.K."/>
            <person name="Han B.P."/>
            <person name="Song L.R."/>
            <person name="Shu W.S."/>
        </authorList>
    </citation>
    <scope>NUCLEOTIDE SEQUENCE [LARGE SCALE GENOMIC DNA]</scope>
    <source>
        <strain evidence="14 15">FACHB-3921</strain>
    </source>
</reference>
<comment type="similarity">
    <text evidence="2">Belongs to the UPF0053 family.</text>
</comment>
<dbReference type="Gene3D" id="3.30.465.10">
    <property type="match status" value="1"/>
</dbReference>
<protein>
    <submittedName>
        <fullName evidence="14">HlyC/CorC family transporter</fullName>
    </submittedName>
</protein>
<dbReference type="PANTHER" id="PTHR43099:SF5">
    <property type="entry name" value="HLYC_CORC FAMILY TRANSPORTER"/>
    <property type="match status" value="1"/>
</dbReference>
<evidence type="ECO:0000256" key="10">
    <source>
        <dbReference type="PROSITE-ProRule" id="PRU01193"/>
    </source>
</evidence>
<evidence type="ECO:0000256" key="11">
    <source>
        <dbReference type="SAM" id="Phobius"/>
    </source>
</evidence>
<feature type="transmembrane region" description="Helical" evidence="11">
    <location>
        <begin position="6"/>
        <end position="29"/>
    </location>
</feature>
<evidence type="ECO:0000256" key="3">
    <source>
        <dbReference type="ARBA" id="ARBA00022475"/>
    </source>
</evidence>
<dbReference type="Pfam" id="PF03471">
    <property type="entry name" value="CorC_HlyC"/>
    <property type="match status" value="1"/>
</dbReference>
<evidence type="ECO:0000256" key="2">
    <source>
        <dbReference type="ARBA" id="ARBA00006337"/>
    </source>
</evidence>
<dbReference type="Proteomes" id="UP000621307">
    <property type="component" value="Unassembled WGS sequence"/>
</dbReference>
<evidence type="ECO:0000259" key="13">
    <source>
        <dbReference type="PROSITE" id="PS51846"/>
    </source>
</evidence>
<evidence type="ECO:0000313" key="14">
    <source>
        <dbReference type="EMBL" id="MBD2250075.1"/>
    </source>
</evidence>
<accession>A0ABR8BB19</accession>
<feature type="domain" description="CNNM transmembrane" evidence="13">
    <location>
        <begin position="1"/>
        <end position="201"/>
    </location>
</feature>
<evidence type="ECO:0000256" key="5">
    <source>
        <dbReference type="ARBA" id="ARBA00022737"/>
    </source>
</evidence>
<evidence type="ECO:0000256" key="6">
    <source>
        <dbReference type="ARBA" id="ARBA00022989"/>
    </source>
</evidence>
<dbReference type="PROSITE" id="PS51846">
    <property type="entry name" value="CNNM"/>
    <property type="match status" value="1"/>
</dbReference>
<dbReference type="InterPro" id="IPR051676">
    <property type="entry name" value="UPF0053_domain"/>
</dbReference>
<dbReference type="InterPro" id="IPR016169">
    <property type="entry name" value="FAD-bd_PCMH_sub2"/>
</dbReference>
<evidence type="ECO:0000256" key="4">
    <source>
        <dbReference type="ARBA" id="ARBA00022692"/>
    </source>
</evidence>
<comment type="caution">
    <text evidence="14">The sequence shown here is derived from an EMBL/GenBank/DDBJ whole genome shotgun (WGS) entry which is preliminary data.</text>
</comment>
<dbReference type="PROSITE" id="PS51371">
    <property type="entry name" value="CBS"/>
    <property type="match status" value="2"/>
</dbReference>
<sequence>MSSITVEILIILVLIIANGIFSMSEMAIVSARKVRLQQLANQGDPKAKAALKLAESPNNFLSTVQIGISLIGILTGAFGGATIASRLAVYVRLVPFLSPYSEPVSFGIVVLIITYLSLIIGELVPKRLALNSPERIAAVVAIPMRALATLASPAVHLLSASTDMVLRTMGITPSLEPQVTEEEIKILIEQGTEAGTFEEAEQDMVERVFRLGDRPVSSFMTPRPDIVWLDLEDTTEENRQKMSENGYSRYPVCQGGLDNVLGIIPVTDLLARSLRGDSLDLTVGLRQPVFVPESTRGLKVLELFKQTITHMALVVDEYGVIQGLVTLNDIMSEIVGDVPSADGEEDPQAVQREDGSWLLDGMLAVEDFFELFDLEEWDFEERGSYQTLGGFVITHLGRIPAAADHFEWQGMRIEVMDMDGNRVDKVLVVPTTNKVADTQKAD</sequence>
<keyword evidence="6 10" id="KW-1133">Transmembrane helix</keyword>
<dbReference type="InterPro" id="IPR036318">
    <property type="entry name" value="FAD-bd_PCMH-like_sf"/>
</dbReference>
<feature type="domain" description="CBS" evidence="12">
    <location>
        <begin position="220"/>
        <end position="281"/>
    </location>
</feature>
<keyword evidence="3" id="KW-1003">Cell membrane</keyword>
<evidence type="ECO:0000259" key="12">
    <source>
        <dbReference type="PROSITE" id="PS51371"/>
    </source>
</evidence>
<dbReference type="RefSeq" id="WP_190565486.1">
    <property type="nucleotide sequence ID" value="NZ_JACJQL010000002.1"/>
</dbReference>
<dbReference type="SMART" id="SM01091">
    <property type="entry name" value="CorC_HlyC"/>
    <property type="match status" value="1"/>
</dbReference>
<dbReference type="Pfam" id="PF00571">
    <property type="entry name" value="CBS"/>
    <property type="match status" value="2"/>
</dbReference>
<dbReference type="SUPFAM" id="SSF54631">
    <property type="entry name" value="CBS-domain pair"/>
    <property type="match status" value="1"/>
</dbReference>
<evidence type="ECO:0000256" key="8">
    <source>
        <dbReference type="ARBA" id="ARBA00023136"/>
    </source>
</evidence>
<dbReference type="InterPro" id="IPR000644">
    <property type="entry name" value="CBS_dom"/>
</dbReference>
<dbReference type="InterPro" id="IPR005170">
    <property type="entry name" value="Transptr-assoc_dom"/>
</dbReference>
<keyword evidence="4 10" id="KW-0812">Transmembrane</keyword>
<evidence type="ECO:0000256" key="9">
    <source>
        <dbReference type="PROSITE-ProRule" id="PRU00703"/>
    </source>
</evidence>
<feature type="transmembrane region" description="Helical" evidence="11">
    <location>
        <begin position="136"/>
        <end position="158"/>
    </location>
</feature>
<comment type="subcellular location">
    <subcellularLocation>
        <location evidence="1">Cell membrane</location>
        <topology evidence="1">Multi-pass membrane protein</topology>
    </subcellularLocation>
</comment>
<name>A0ABR8BB19_9NOSO</name>
<dbReference type="EMBL" id="JACJQL010000002">
    <property type="protein sequence ID" value="MBD2250075.1"/>
    <property type="molecule type" value="Genomic_DNA"/>
</dbReference>